<comment type="caution">
    <text evidence="8">The sequence shown here is derived from an EMBL/GenBank/DDBJ whole genome shotgun (WGS) entry which is preliminary data.</text>
</comment>
<feature type="domain" description="NlpC/P60" evidence="7">
    <location>
        <begin position="231"/>
        <end position="346"/>
    </location>
</feature>
<feature type="coiled-coil region" evidence="5">
    <location>
        <begin position="176"/>
        <end position="207"/>
    </location>
</feature>
<dbReference type="SUPFAM" id="SSF54001">
    <property type="entry name" value="Cysteine proteinases"/>
    <property type="match status" value="1"/>
</dbReference>
<feature type="compositionally biased region" description="Polar residues" evidence="6">
    <location>
        <begin position="11"/>
        <end position="22"/>
    </location>
</feature>
<evidence type="ECO:0000256" key="2">
    <source>
        <dbReference type="ARBA" id="ARBA00022670"/>
    </source>
</evidence>
<evidence type="ECO:0000256" key="6">
    <source>
        <dbReference type="SAM" id="MobiDB-lite"/>
    </source>
</evidence>
<dbReference type="Gene3D" id="6.10.250.3150">
    <property type="match status" value="1"/>
</dbReference>
<gene>
    <name evidence="8" type="ORF">JQX11_15125</name>
</gene>
<dbReference type="EMBL" id="JAFEUC010000006">
    <property type="protein sequence ID" value="MBM7077658.1"/>
    <property type="molecule type" value="Genomic_DNA"/>
</dbReference>
<dbReference type="PANTHER" id="PTHR47359:SF3">
    <property type="entry name" value="NLP_P60 DOMAIN-CONTAINING PROTEIN-RELATED"/>
    <property type="match status" value="1"/>
</dbReference>
<evidence type="ECO:0000256" key="1">
    <source>
        <dbReference type="ARBA" id="ARBA00007074"/>
    </source>
</evidence>
<keyword evidence="9" id="KW-1185">Reference proteome</keyword>
<evidence type="ECO:0000259" key="7">
    <source>
        <dbReference type="PROSITE" id="PS51935"/>
    </source>
</evidence>
<evidence type="ECO:0000313" key="8">
    <source>
        <dbReference type="EMBL" id="MBM7077658.1"/>
    </source>
</evidence>
<comment type="similarity">
    <text evidence="1">Belongs to the peptidase C40 family.</text>
</comment>
<organism evidence="8 9">
    <name type="scientific">Micromonospora humida</name>
    <dbReference type="NCBI Taxonomy" id="2809018"/>
    <lineage>
        <taxon>Bacteria</taxon>
        <taxon>Bacillati</taxon>
        <taxon>Actinomycetota</taxon>
        <taxon>Actinomycetes</taxon>
        <taxon>Micromonosporales</taxon>
        <taxon>Micromonosporaceae</taxon>
        <taxon>Micromonospora</taxon>
    </lineage>
</organism>
<evidence type="ECO:0000256" key="5">
    <source>
        <dbReference type="SAM" id="Coils"/>
    </source>
</evidence>
<dbReference type="InterPro" id="IPR038765">
    <property type="entry name" value="Papain-like_cys_pep_sf"/>
</dbReference>
<keyword evidence="5" id="KW-0175">Coiled coil</keyword>
<keyword evidence="2" id="KW-0645">Protease</keyword>
<dbReference type="PANTHER" id="PTHR47359">
    <property type="entry name" value="PEPTIDOGLYCAN DL-ENDOPEPTIDASE CWLO"/>
    <property type="match status" value="1"/>
</dbReference>
<dbReference type="Pfam" id="PF00877">
    <property type="entry name" value="NLPC_P60"/>
    <property type="match status" value="1"/>
</dbReference>
<evidence type="ECO:0000256" key="4">
    <source>
        <dbReference type="ARBA" id="ARBA00022807"/>
    </source>
</evidence>
<feature type="compositionally biased region" description="Basic residues" evidence="6">
    <location>
        <begin position="1"/>
        <end position="10"/>
    </location>
</feature>
<reference evidence="8 9" key="1">
    <citation type="submission" date="2021-02" db="EMBL/GenBank/DDBJ databases">
        <authorList>
            <person name="Ra J.-S."/>
        </authorList>
    </citation>
    <scope>NUCLEOTIDE SEQUENCE [LARGE SCALE GENOMIC DNA]</scope>
    <source>
        <strain evidence="8 9">MMS20-R1-14</strain>
    </source>
</reference>
<sequence length="346" mass="37548">MAHHAPRPPSHRTTQVARNTTVPRPRWSRFTTTLATLAAAAVVLTGGPTAAHADPSVAEIERQIDQDWNKLEPLIEQHNATRIDLAAKRRQADALGKRIAPLQRRVDQAMNQVSGLAVQAYKGENVSTVNALLGSRSPSQVVEQLGLLDRFASRQQREVREVAQLRDELAATKAPLDEMVAQLTRTEAQLAARKKQINTEIDRLQKLRLTVYGNGGGGKLRPAPCPAGYPGGPAGTAVKFACAQIGKLYVWGAAGPNNYDCSGLTMAAWAKAGVSLPHNARQQRQVTDRVSRADLRPGDLVFYYSDLHHVGMYVGDGWVVHASQAGKPITMKRVDDGPVNSYGRPG</sequence>
<dbReference type="Gene3D" id="3.90.1720.10">
    <property type="entry name" value="endopeptidase domain like (from Nostoc punctiforme)"/>
    <property type="match status" value="1"/>
</dbReference>
<dbReference type="RefSeq" id="WP_204925585.1">
    <property type="nucleotide sequence ID" value="NZ_JAFEUC010000006.1"/>
</dbReference>
<proteinExistence type="inferred from homology"/>
<name>A0ABS2IWA5_9ACTN</name>
<protein>
    <submittedName>
        <fullName evidence="8">C40 family peptidase</fullName>
    </submittedName>
</protein>
<keyword evidence="4" id="KW-0788">Thiol protease</keyword>
<dbReference type="InterPro" id="IPR051794">
    <property type="entry name" value="PG_Endopeptidase_C40"/>
</dbReference>
<keyword evidence="3" id="KW-0378">Hydrolase</keyword>
<dbReference type="PROSITE" id="PS51935">
    <property type="entry name" value="NLPC_P60"/>
    <property type="match status" value="1"/>
</dbReference>
<evidence type="ECO:0000256" key="3">
    <source>
        <dbReference type="ARBA" id="ARBA00022801"/>
    </source>
</evidence>
<evidence type="ECO:0000313" key="9">
    <source>
        <dbReference type="Proteomes" id="UP001518872"/>
    </source>
</evidence>
<feature type="region of interest" description="Disordered" evidence="6">
    <location>
        <begin position="1"/>
        <end position="25"/>
    </location>
</feature>
<accession>A0ABS2IWA5</accession>
<dbReference type="Proteomes" id="UP001518872">
    <property type="component" value="Unassembled WGS sequence"/>
</dbReference>
<dbReference type="InterPro" id="IPR000064">
    <property type="entry name" value="NLP_P60_dom"/>
</dbReference>